<dbReference type="EMBL" id="LCAE01000011">
    <property type="protein sequence ID" value="KKR86754.1"/>
    <property type="molecule type" value="Genomic_DNA"/>
</dbReference>
<dbReference type="AlphaFoldDB" id="A0A0G0UCT7"/>
<gene>
    <name evidence="2" type="ORF">UU32_C0011G0009</name>
</gene>
<evidence type="ECO:0000256" key="1">
    <source>
        <dbReference type="SAM" id="Phobius"/>
    </source>
</evidence>
<accession>A0A0G0UCT7</accession>
<keyword evidence="1" id="KW-1133">Transmembrane helix</keyword>
<dbReference type="Proteomes" id="UP000033858">
    <property type="component" value="Unassembled WGS sequence"/>
</dbReference>
<keyword evidence="1" id="KW-0472">Membrane</keyword>
<proteinExistence type="predicted"/>
<reference evidence="2 3" key="1">
    <citation type="journal article" date="2015" name="Nature">
        <title>rRNA introns, odd ribosomes, and small enigmatic genomes across a large radiation of phyla.</title>
        <authorList>
            <person name="Brown C.T."/>
            <person name="Hug L.A."/>
            <person name="Thomas B.C."/>
            <person name="Sharon I."/>
            <person name="Castelle C.J."/>
            <person name="Singh A."/>
            <person name="Wilkins M.J."/>
            <person name="Williams K.H."/>
            <person name="Banfield J.F."/>
        </authorList>
    </citation>
    <scope>NUCLEOTIDE SEQUENCE [LARGE SCALE GENOMIC DNA]</scope>
</reference>
<protein>
    <submittedName>
        <fullName evidence="2">Uncharacterized protein</fullName>
    </submittedName>
</protein>
<feature type="transmembrane region" description="Helical" evidence="1">
    <location>
        <begin position="15"/>
        <end position="35"/>
    </location>
</feature>
<keyword evidence="1" id="KW-0812">Transmembrane</keyword>
<name>A0A0G0UCT7_9BACT</name>
<comment type="caution">
    <text evidence="2">The sequence shown here is derived from an EMBL/GenBank/DDBJ whole genome shotgun (WGS) entry which is preliminary data.</text>
</comment>
<organism evidence="2 3">
    <name type="scientific">Candidatus Woesebacteria bacterium GW2011_GWB1_41_10</name>
    <dbReference type="NCBI Taxonomy" id="1618577"/>
    <lineage>
        <taxon>Bacteria</taxon>
        <taxon>Candidatus Woeseibacteriota</taxon>
    </lineage>
</organism>
<evidence type="ECO:0000313" key="3">
    <source>
        <dbReference type="Proteomes" id="UP000033858"/>
    </source>
</evidence>
<sequence length="139" mass="14874">MEVLRKVVFFIKNQYPMVLGVITVVILGIGTGWFLSPKGGGGNSGLSSSISVGENEAGILDESSFKGDTAEGTLKEEGINGEGTHHLEREGGKSQTVYLASTAIDLQAFVDKKVKVWGESQAVKKAGWFMDVVKIKVIE</sequence>
<evidence type="ECO:0000313" key="2">
    <source>
        <dbReference type="EMBL" id="KKR86754.1"/>
    </source>
</evidence>